<dbReference type="PANTHER" id="PTHR33823">
    <property type="entry name" value="RNA POLYMERASE-BINDING TRANSCRIPTION FACTOR DKSA-RELATED"/>
    <property type="match status" value="1"/>
</dbReference>
<keyword evidence="8" id="KW-1185">Reference proteome</keyword>
<sequence>MREMAHEVISEGRDEGLRQMLLEKKNEVQKQIDDLILQRRDEQERWRGEPGMDDQDRAYRDSSADQLLSLLEIRHRMRVNLDEALTRLREGTYGFCNECGEPVSNARLKALPFAKTCFDCQNVIEGLEKVARG</sequence>
<dbReference type="SUPFAM" id="SSF57716">
    <property type="entry name" value="Glucocorticoid receptor-like (DNA-binding domain)"/>
    <property type="match status" value="1"/>
</dbReference>
<protein>
    <submittedName>
        <fullName evidence="7">TraR/DksA C4-type zinc finger protein</fullName>
    </submittedName>
</protein>
<evidence type="ECO:0000256" key="5">
    <source>
        <dbReference type="SAM" id="Coils"/>
    </source>
</evidence>
<evidence type="ECO:0000313" key="7">
    <source>
        <dbReference type="EMBL" id="WNM56691.1"/>
    </source>
</evidence>
<dbReference type="SUPFAM" id="SSF109635">
    <property type="entry name" value="DnaK suppressor protein DksA, alpha-hairpin domain"/>
    <property type="match status" value="1"/>
</dbReference>
<evidence type="ECO:0000256" key="3">
    <source>
        <dbReference type="ARBA" id="ARBA00022833"/>
    </source>
</evidence>
<dbReference type="PROSITE" id="PS51128">
    <property type="entry name" value="ZF_DKSA_2"/>
    <property type="match status" value="1"/>
</dbReference>
<keyword evidence="5" id="KW-0175">Coiled coil</keyword>
<evidence type="ECO:0000256" key="4">
    <source>
        <dbReference type="PROSITE-ProRule" id="PRU00510"/>
    </source>
</evidence>
<evidence type="ECO:0000256" key="1">
    <source>
        <dbReference type="ARBA" id="ARBA00022723"/>
    </source>
</evidence>
<dbReference type="RefSeq" id="WP_312640347.1">
    <property type="nucleotide sequence ID" value="NZ_CP116967.1"/>
</dbReference>
<dbReference type="EMBL" id="CP116967">
    <property type="protein sequence ID" value="WNM56691.1"/>
    <property type="molecule type" value="Genomic_DNA"/>
</dbReference>
<dbReference type="Gene3D" id="1.20.120.910">
    <property type="entry name" value="DksA, coiled-coil domain"/>
    <property type="match status" value="1"/>
</dbReference>
<feature type="domain" description="Zinc finger DksA/TraR C4-type" evidence="6">
    <location>
        <begin position="91"/>
        <end position="125"/>
    </location>
</feature>
<evidence type="ECO:0000259" key="6">
    <source>
        <dbReference type="Pfam" id="PF01258"/>
    </source>
</evidence>
<accession>A0AA96G889</accession>
<evidence type="ECO:0000313" key="8">
    <source>
        <dbReference type="Proteomes" id="UP001302719"/>
    </source>
</evidence>
<dbReference type="GO" id="GO:0008270">
    <property type="term" value="F:zinc ion binding"/>
    <property type="evidence" value="ECO:0007669"/>
    <property type="project" value="UniProtKB-KW"/>
</dbReference>
<feature type="coiled-coil region" evidence="5">
    <location>
        <begin position="18"/>
        <end position="45"/>
    </location>
</feature>
<keyword evidence="1" id="KW-0479">Metal-binding</keyword>
<reference evidence="7 8" key="1">
    <citation type="submission" date="2023-01" db="EMBL/GenBank/DDBJ databases">
        <title>Cultivation and genomic characterization of new, ubiquitous marine nitrite-oxidizing bacteria from the Nitrospirales.</title>
        <authorList>
            <person name="Mueller A.J."/>
            <person name="Daebeler A."/>
            <person name="Herbold C.W."/>
            <person name="Kirkegaard R.H."/>
            <person name="Daims H."/>
        </authorList>
    </citation>
    <scope>NUCLEOTIDE SEQUENCE [LARGE SCALE GENOMIC DNA]</scope>
    <source>
        <strain evidence="7 8">VA</strain>
    </source>
</reference>
<feature type="zinc finger region" description="dksA C4-type" evidence="4">
    <location>
        <begin position="96"/>
        <end position="120"/>
    </location>
</feature>
<organism evidence="7 8">
    <name type="scientific">Candidatus Nitrospira allomarina</name>
    <dbReference type="NCBI Taxonomy" id="3020900"/>
    <lineage>
        <taxon>Bacteria</taxon>
        <taxon>Pseudomonadati</taxon>
        <taxon>Nitrospirota</taxon>
        <taxon>Nitrospiria</taxon>
        <taxon>Nitrospirales</taxon>
        <taxon>Nitrospiraceae</taxon>
        <taxon>Nitrospira</taxon>
    </lineage>
</organism>
<dbReference type="InterPro" id="IPR000962">
    <property type="entry name" value="Znf_DskA_TraR"/>
</dbReference>
<name>A0AA96G889_9BACT</name>
<keyword evidence="3" id="KW-0862">Zinc</keyword>
<gene>
    <name evidence="7" type="ORF">PP769_11955</name>
</gene>
<proteinExistence type="predicted"/>
<dbReference type="Proteomes" id="UP001302719">
    <property type="component" value="Chromosome"/>
</dbReference>
<evidence type="ECO:0000256" key="2">
    <source>
        <dbReference type="ARBA" id="ARBA00022771"/>
    </source>
</evidence>
<dbReference type="Pfam" id="PF01258">
    <property type="entry name" value="zf-dskA_traR"/>
    <property type="match status" value="1"/>
</dbReference>
<dbReference type="InterPro" id="IPR037187">
    <property type="entry name" value="DnaK_N"/>
</dbReference>
<keyword evidence="2" id="KW-0863">Zinc-finger</keyword>
<dbReference type="PANTHER" id="PTHR33823:SF4">
    <property type="entry name" value="GENERAL STRESS PROTEIN 16O"/>
    <property type="match status" value="1"/>
</dbReference>
<dbReference type="KEGG" id="nall:PP769_11955"/>
<dbReference type="AlphaFoldDB" id="A0AA96G889"/>